<accession>A0AAP0WY82</accession>
<evidence type="ECO:0000256" key="1">
    <source>
        <dbReference type="SAM" id="MobiDB-lite"/>
    </source>
</evidence>
<reference evidence="2 3" key="1">
    <citation type="journal article" date="2024" name="Plant J.">
        <title>Genome sequences and population genomics reveal climatic adaptation and genomic divergence between two closely related sweetgum species.</title>
        <authorList>
            <person name="Xu W.Q."/>
            <person name="Ren C.Q."/>
            <person name="Zhang X.Y."/>
            <person name="Comes H.P."/>
            <person name="Liu X.H."/>
            <person name="Li Y.G."/>
            <person name="Kettle C.J."/>
            <person name="Jalonen R."/>
            <person name="Gaisberger H."/>
            <person name="Ma Y.Z."/>
            <person name="Qiu Y.X."/>
        </authorList>
    </citation>
    <scope>NUCLEOTIDE SEQUENCE [LARGE SCALE GENOMIC DNA]</scope>
    <source>
        <strain evidence="2">Hangzhou</strain>
    </source>
</reference>
<protein>
    <submittedName>
        <fullName evidence="2">Uncharacterized protein</fullName>
    </submittedName>
</protein>
<keyword evidence="3" id="KW-1185">Reference proteome</keyword>
<evidence type="ECO:0000313" key="3">
    <source>
        <dbReference type="Proteomes" id="UP001415857"/>
    </source>
</evidence>
<organism evidence="2 3">
    <name type="scientific">Liquidambar formosana</name>
    <name type="common">Formosan gum</name>
    <dbReference type="NCBI Taxonomy" id="63359"/>
    <lineage>
        <taxon>Eukaryota</taxon>
        <taxon>Viridiplantae</taxon>
        <taxon>Streptophyta</taxon>
        <taxon>Embryophyta</taxon>
        <taxon>Tracheophyta</taxon>
        <taxon>Spermatophyta</taxon>
        <taxon>Magnoliopsida</taxon>
        <taxon>eudicotyledons</taxon>
        <taxon>Gunneridae</taxon>
        <taxon>Pentapetalae</taxon>
        <taxon>Saxifragales</taxon>
        <taxon>Altingiaceae</taxon>
        <taxon>Liquidambar</taxon>
    </lineage>
</organism>
<dbReference type="AlphaFoldDB" id="A0AAP0WY82"/>
<feature type="compositionally biased region" description="Polar residues" evidence="1">
    <location>
        <begin position="33"/>
        <end position="42"/>
    </location>
</feature>
<dbReference type="Proteomes" id="UP001415857">
    <property type="component" value="Unassembled WGS sequence"/>
</dbReference>
<comment type="caution">
    <text evidence="2">The sequence shown here is derived from an EMBL/GenBank/DDBJ whole genome shotgun (WGS) entry which is preliminary data.</text>
</comment>
<name>A0AAP0WY82_LIQFO</name>
<evidence type="ECO:0000313" key="2">
    <source>
        <dbReference type="EMBL" id="KAK9281441.1"/>
    </source>
</evidence>
<feature type="region of interest" description="Disordered" evidence="1">
    <location>
        <begin position="1"/>
        <end position="42"/>
    </location>
</feature>
<proteinExistence type="predicted"/>
<sequence length="89" mass="9721">MSLLSDHPPGLFPVHPSPECSKSLQADDVVGTPNRSESSEMTSKANLLKAFLMHIIKPSSQGLQRRKNFQPRPTRFCLMNSNGDGVAVS</sequence>
<dbReference type="EMBL" id="JBBPBK010000007">
    <property type="protein sequence ID" value="KAK9281441.1"/>
    <property type="molecule type" value="Genomic_DNA"/>
</dbReference>
<gene>
    <name evidence="2" type="ORF">L1049_004343</name>
</gene>